<dbReference type="PANTHER" id="PTHR30146:SF153">
    <property type="entry name" value="LACTOSE OPERON REPRESSOR"/>
    <property type="match status" value="1"/>
</dbReference>
<dbReference type="GO" id="GO:0000976">
    <property type="term" value="F:transcription cis-regulatory region binding"/>
    <property type="evidence" value="ECO:0007669"/>
    <property type="project" value="TreeGrafter"/>
</dbReference>
<dbReference type="SUPFAM" id="SSF53822">
    <property type="entry name" value="Periplasmic binding protein-like I"/>
    <property type="match status" value="1"/>
</dbReference>
<sequence length="334" mass="34362">MRAPTSHDVAALAGVSQPTVSRALRGDPRVAPDTIRRVREAAGALAYVPSRRGRSLSTRATGQVAVVVRDLGNPFYSEAILHLHAALDAAGRRAVVHTDLPGRPFAAEQLLDGAVDAAILTTTLVGSALPGALADRGLPVVQFNRTAGGDAADACESDNAGGGREVATLLAGLGHTEIGAILGPADTSTGRDREAGLRAGLAQRGIALADARVRRGPFSTATGHEGLASLMAAPHPPSAVFCGNDVVAVGALNAARALGIPVPDRLTIVGFDDIAMAAWEVFRLTTVRQDLAAMSGAAIRLLLDRIDDPGRPPRRVRVPVELVPRGSHGAPARA</sequence>
<dbReference type="InterPro" id="IPR046335">
    <property type="entry name" value="LacI/GalR-like_sensor"/>
</dbReference>
<dbReference type="SUPFAM" id="SSF47413">
    <property type="entry name" value="lambda repressor-like DNA-binding domains"/>
    <property type="match status" value="1"/>
</dbReference>
<protein>
    <submittedName>
        <fullName evidence="5">HTH-type transcriptional repressor ExuR</fullName>
    </submittedName>
</protein>
<dbReference type="InterPro" id="IPR010982">
    <property type="entry name" value="Lambda_DNA-bd_dom_sf"/>
</dbReference>
<evidence type="ECO:0000259" key="4">
    <source>
        <dbReference type="PROSITE" id="PS50932"/>
    </source>
</evidence>
<dbReference type="InterPro" id="IPR028082">
    <property type="entry name" value="Peripla_BP_I"/>
</dbReference>
<dbReference type="PANTHER" id="PTHR30146">
    <property type="entry name" value="LACI-RELATED TRANSCRIPTIONAL REPRESSOR"/>
    <property type="match status" value="1"/>
</dbReference>
<accession>A0A9E6Y2B8</accession>
<organism evidence="5 6">
    <name type="scientific">Capillimicrobium parvum</name>
    <dbReference type="NCBI Taxonomy" id="2884022"/>
    <lineage>
        <taxon>Bacteria</taxon>
        <taxon>Bacillati</taxon>
        <taxon>Actinomycetota</taxon>
        <taxon>Thermoleophilia</taxon>
        <taxon>Solirubrobacterales</taxon>
        <taxon>Capillimicrobiaceae</taxon>
        <taxon>Capillimicrobium</taxon>
    </lineage>
</organism>
<keyword evidence="6" id="KW-1185">Reference proteome</keyword>
<dbReference type="SMART" id="SM00354">
    <property type="entry name" value="HTH_LACI"/>
    <property type="match status" value="1"/>
</dbReference>
<dbReference type="PROSITE" id="PS50932">
    <property type="entry name" value="HTH_LACI_2"/>
    <property type="match status" value="1"/>
</dbReference>
<dbReference type="CDD" id="cd06278">
    <property type="entry name" value="PBP1_LacI-like"/>
    <property type="match status" value="1"/>
</dbReference>
<dbReference type="Proteomes" id="UP001162834">
    <property type="component" value="Chromosome"/>
</dbReference>
<dbReference type="GO" id="GO:0003700">
    <property type="term" value="F:DNA-binding transcription factor activity"/>
    <property type="evidence" value="ECO:0007669"/>
    <property type="project" value="TreeGrafter"/>
</dbReference>
<dbReference type="Pfam" id="PF13377">
    <property type="entry name" value="Peripla_BP_3"/>
    <property type="match status" value="1"/>
</dbReference>
<dbReference type="InterPro" id="IPR000843">
    <property type="entry name" value="HTH_LacI"/>
</dbReference>
<keyword evidence="1" id="KW-0805">Transcription regulation</keyword>
<evidence type="ECO:0000256" key="3">
    <source>
        <dbReference type="ARBA" id="ARBA00023163"/>
    </source>
</evidence>
<evidence type="ECO:0000313" key="5">
    <source>
        <dbReference type="EMBL" id="UGS38568.1"/>
    </source>
</evidence>
<dbReference type="Gene3D" id="3.40.50.2300">
    <property type="match status" value="2"/>
</dbReference>
<keyword evidence="3" id="KW-0804">Transcription</keyword>
<evidence type="ECO:0000256" key="1">
    <source>
        <dbReference type="ARBA" id="ARBA00023015"/>
    </source>
</evidence>
<proteinExistence type="predicted"/>
<dbReference type="Gene3D" id="1.10.260.40">
    <property type="entry name" value="lambda repressor-like DNA-binding domains"/>
    <property type="match status" value="1"/>
</dbReference>
<dbReference type="KEGG" id="sbae:DSM104329_04998"/>
<dbReference type="AlphaFoldDB" id="A0A9E6Y2B8"/>
<gene>
    <name evidence="5" type="primary">exuR</name>
    <name evidence="5" type="ORF">DSM104329_04998</name>
</gene>
<name>A0A9E6Y2B8_9ACTN</name>
<dbReference type="RefSeq" id="WP_259312588.1">
    <property type="nucleotide sequence ID" value="NZ_CP087164.1"/>
</dbReference>
<evidence type="ECO:0000256" key="2">
    <source>
        <dbReference type="ARBA" id="ARBA00023125"/>
    </source>
</evidence>
<keyword evidence="2" id="KW-0238">DNA-binding</keyword>
<dbReference type="CDD" id="cd01392">
    <property type="entry name" value="HTH_LacI"/>
    <property type="match status" value="1"/>
</dbReference>
<dbReference type="EMBL" id="CP087164">
    <property type="protein sequence ID" value="UGS38568.1"/>
    <property type="molecule type" value="Genomic_DNA"/>
</dbReference>
<dbReference type="Pfam" id="PF00356">
    <property type="entry name" value="LacI"/>
    <property type="match status" value="1"/>
</dbReference>
<evidence type="ECO:0000313" key="6">
    <source>
        <dbReference type="Proteomes" id="UP001162834"/>
    </source>
</evidence>
<reference evidence="5" key="1">
    <citation type="journal article" date="2022" name="Int. J. Syst. Evol. Microbiol.">
        <title>Pseudomonas aegrilactucae sp. nov. and Pseudomonas morbosilactucae sp. nov., pathogens causing bacterial rot of lettuce in Japan.</title>
        <authorList>
            <person name="Sawada H."/>
            <person name="Fujikawa T."/>
            <person name="Satou M."/>
        </authorList>
    </citation>
    <scope>NUCLEOTIDE SEQUENCE</scope>
    <source>
        <strain evidence="5">0166_1</strain>
    </source>
</reference>
<feature type="domain" description="HTH lacI-type" evidence="4">
    <location>
        <begin position="4"/>
        <end position="58"/>
    </location>
</feature>